<dbReference type="EMBL" id="OBDY01000049">
    <property type="protein sequence ID" value="SNY73778.1"/>
    <property type="molecule type" value="Genomic_DNA"/>
</dbReference>
<dbReference type="AlphaFoldDB" id="A0A285KMC3"/>
<dbReference type="Pfam" id="PF01590">
    <property type="entry name" value="GAF"/>
    <property type="match status" value="1"/>
</dbReference>
<dbReference type="InterPro" id="IPR029787">
    <property type="entry name" value="Nucleotide_cyclase"/>
</dbReference>
<dbReference type="Proteomes" id="UP000219612">
    <property type="component" value="Unassembled WGS sequence"/>
</dbReference>
<dbReference type="PROSITE" id="PS50887">
    <property type="entry name" value="GGDEF"/>
    <property type="match status" value="1"/>
</dbReference>
<proteinExistence type="predicted"/>
<feature type="domain" description="GGDEF" evidence="1">
    <location>
        <begin position="365"/>
        <end position="502"/>
    </location>
</feature>
<dbReference type="NCBIfam" id="TIGR00254">
    <property type="entry name" value="GGDEF"/>
    <property type="match status" value="1"/>
</dbReference>
<dbReference type="InterPro" id="IPR003018">
    <property type="entry name" value="GAF"/>
</dbReference>
<sequence length="504" mass="53571">MSVSSEIRPLGPEPVDEPQEALLAALVAFMTKDTPSVQHVLDLTRTHLERAAGLTAATVFELDSETGLLFPTAQLGEPGKRDTLTAGKVFRLAAGAAPKVTGEQMPIRLRIGGQTVGVLLLTGSNLDELRPDVLAVLALHFATTLQGLAAEKQRQWVSHNTAIIRRLFEEGMAATSVEAAGRILAGAAADGFRTEHAAVFLIDAAGKIDYVHGVNLPGDDSALATVLGQAIAQTPIWQAIKDGKVSLVNDAATANVLPNGPVRSMGMKSYIAMPLMSTGGPVGMILCGDSSAPREWTFRDRIFAEQLSVEGTLIVDSAGMRQAAQAHVAQLSHQAFHDSLTGLPNRSYLIDRAERVVTDAASHGGQVALMVLDLNGFKQVNDTEGHQAGDVLLQQVAKRLLGAVRDDDVVSRLGGDEFAILLTRDPDDTVAAAVADRICDRLREPFTIEGQQVTVGGSVGYALFPEDATDYEALMKGADAAMYEAKRDTKKYGGGKRRARPQVS</sequence>
<dbReference type="InterPro" id="IPR043128">
    <property type="entry name" value="Rev_trsase/Diguanyl_cyclase"/>
</dbReference>
<evidence type="ECO:0000313" key="2">
    <source>
        <dbReference type="EMBL" id="SNY73778.1"/>
    </source>
</evidence>
<dbReference type="InterPro" id="IPR052163">
    <property type="entry name" value="DGC-Regulatory_Protein"/>
</dbReference>
<dbReference type="CDD" id="cd01949">
    <property type="entry name" value="GGDEF"/>
    <property type="match status" value="1"/>
</dbReference>
<evidence type="ECO:0000313" key="3">
    <source>
        <dbReference type="Proteomes" id="UP000219612"/>
    </source>
</evidence>
<evidence type="ECO:0000259" key="1">
    <source>
        <dbReference type="PROSITE" id="PS50887"/>
    </source>
</evidence>
<dbReference type="OrthoDB" id="23692at2"/>
<gene>
    <name evidence="2" type="ORF">SAMN05421748_1492</name>
</gene>
<name>A0A285KMC3_9ACTN</name>
<reference evidence="2 3" key="1">
    <citation type="submission" date="2017-09" db="EMBL/GenBank/DDBJ databases">
        <authorList>
            <person name="Ehlers B."/>
            <person name="Leendertz F.H."/>
        </authorList>
    </citation>
    <scope>NUCLEOTIDE SEQUENCE [LARGE SCALE GENOMIC DNA]</scope>
    <source>
        <strain evidence="2 3">CGMCC 4.6857</strain>
    </source>
</reference>
<dbReference type="Pfam" id="PF00990">
    <property type="entry name" value="GGDEF"/>
    <property type="match status" value="1"/>
</dbReference>
<dbReference type="InterPro" id="IPR029016">
    <property type="entry name" value="GAF-like_dom_sf"/>
</dbReference>
<keyword evidence="3" id="KW-1185">Reference proteome</keyword>
<dbReference type="PANTHER" id="PTHR46663:SF2">
    <property type="entry name" value="GGDEF DOMAIN-CONTAINING PROTEIN"/>
    <property type="match status" value="1"/>
</dbReference>
<dbReference type="InterPro" id="IPR000160">
    <property type="entry name" value="GGDEF_dom"/>
</dbReference>
<accession>A0A285KMC3</accession>
<dbReference type="Gene3D" id="3.30.450.40">
    <property type="match status" value="1"/>
</dbReference>
<organism evidence="2 3">
    <name type="scientific">Paractinoplanes atraurantiacus</name>
    <dbReference type="NCBI Taxonomy" id="1036182"/>
    <lineage>
        <taxon>Bacteria</taxon>
        <taxon>Bacillati</taxon>
        <taxon>Actinomycetota</taxon>
        <taxon>Actinomycetes</taxon>
        <taxon>Micromonosporales</taxon>
        <taxon>Micromonosporaceae</taxon>
        <taxon>Paractinoplanes</taxon>
    </lineage>
</organism>
<dbReference type="SMART" id="SM00267">
    <property type="entry name" value="GGDEF"/>
    <property type="match status" value="1"/>
</dbReference>
<dbReference type="PANTHER" id="PTHR46663">
    <property type="entry name" value="DIGUANYLATE CYCLASE DGCT-RELATED"/>
    <property type="match status" value="1"/>
</dbReference>
<dbReference type="SUPFAM" id="SSF55781">
    <property type="entry name" value="GAF domain-like"/>
    <property type="match status" value="1"/>
</dbReference>
<dbReference type="RefSeq" id="WP_097329050.1">
    <property type="nucleotide sequence ID" value="NZ_OBDY01000049.1"/>
</dbReference>
<dbReference type="Gene3D" id="3.30.70.270">
    <property type="match status" value="1"/>
</dbReference>
<dbReference type="SUPFAM" id="SSF55073">
    <property type="entry name" value="Nucleotide cyclase"/>
    <property type="match status" value="1"/>
</dbReference>
<protein>
    <submittedName>
        <fullName evidence="2">Diguanylate cyclase (GGDEF) domain-containing protein</fullName>
    </submittedName>
</protein>